<dbReference type="RefSeq" id="WP_276266667.1">
    <property type="nucleotide sequence ID" value="NZ_JARJLM010000409.1"/>
</dbReference>
<organism evidence="2 3">
    <name type="scientific">Cupriavidus basilensis</name>
    <dbReference type="NCBI Taxonomy" id="68895"/>
    <lineage>
        <taxon>Bacteria</taxon>
        <taxon>Pseudomonadati</taxon>
        <taxon>Pseudomonadota</taxon>
        <taxon>Betaproteobacteria</taxon>
        <taxon>Burkholderiales</taxon>
        <taxon>Burkholderiaceae</taxon>
        <taxon>Cupriavidus</taxon>
    </lineage>
</organism>
<evidence type="ECO:0000256" key="1">
    <source>
        <dbReference type="SAM" id="SignalP"/>
    </source>
</evidence>
<name>A0ABT6AUW4_9BURK</name>
<sequence length="191" mass="21093">MYVINARANLAAILFAFAAPGIGSAYAETQTFDPNTFKLSTLIECRADDIGDYYSFVSWLKDRDTRPADMEALGLTATPTDNPMIEEYRLSKPITVFERSTDRIALTSAGLMGVFDEADPHPLAKQLGVTAALDVPGKFLGERVIKESEHRAADDPSFVTRYRISLDVSTVTSHPRKTLAGCTYRMSMEDK</sequence>
<evidence type="ECO:0000313" key="2">
    <source>
        <dbReference type="EMBL" id="MDF3836067.1"/>
    </source>
</evidence>
<dbReference type="EMBL" id="JARJLM010000409">
    <property type="protein sequence ID" value="MDF3836067.1"/>
    <property type="molecule type" value="Genomic_DNA"/>
</dbReference>
<keyword evidence="1" id="KW-0732">Signal</keyword>
<keyword evidence="3" id="KW-1185">Reference proteome</keyword>
<feature type="signal peptide" evidence="1">
    <location>
        <begin position="1"/>
        <end position="27"/>
    </location>
</feature>
<proteinExistence type="predicted"/>
<comment type="caution">
    <text evidence="2">The sequence shown here is derived from an EMBL/GenBank/DDBJ whole genome shotgun (WGS) entry which is preliminary data.</text>
</comment>
<gene>
    <name evidence="2" type="ORF">P3W85_24390</name>
</gene>
<protein>
    <submittedName>
        <fullName evidence="2">Uncharacterized protein</fullName>
    </submittedName>
</protein>
<feature type="chain" id="PRO_5046155057" evidence="1">
    <location>
        <begin position="28"/>
        <end position="191"/>
    </location>
</feature>
<evidence type="ECO:0000313" key="3">
    <source>
        <dbReference type="Proteomes" id="UP001216674"/>
    </source>
</evidence>
<accession>A0ABT6AUW4</accession>
<dbReference type="Proteomes" id="UP001216674">
    <property type="component" value="Unassembled WGS sequence"/>
</dbReference>
<reference evidence="2 3" key="1">
    <citation type="submission" date="2023-03" db="EMBL/GenBank/DDBJ databases">
        <title>Draft assemblies of triclosan tolerant bacteria isolated from returned activated sludge.</title>
        <authorList>
            <person name="Van Hamelsveld S."/>
        </authorList>
    </citation>
    <scope>NUCLEOTIDE SEQUENCE [LARGE SCALE GENOMIC DNA]</scope>
    <source>
        <strain evidence="2 3">GW210010_S58</strain>
    </source>
</reference>